<dbReference type="EMBL" id="RCHS01000093">
    <property type="protein sequence ID" value="RMX60963.1"/>
    <property type="molecule type" value="Genomic_DNA"/>
</dbReference>
<dbReference type="Proteomes" id="UP000275408">
    <property type="component" value="Unassembled WGS sequence"/>
</dbReference>
<feature type="signal peptide" evidence="1">
    <location>
        <begin position="1"/>
        <end position="23"/>
    </location>
</feature>
<feature type="chain" id="PRO_5018095606" evidence="1">
    <location>
        <begin position="24"/>
        <end position="208"/>
    </location>
</feature>
<dbReference type="AlphaFoldDB" id="A0A3M6V4R6"/>
<proteinExistence type="predicted"/>
<accession>A0A3M6V4R6</accession>
<evidence type="ECO:0000313" key="3">
    <source>
        <dbReference type="Proteomes" id="UP000275408"/>
    </source>
</evidence>
<organism evidence="2 3">
    <name type="scientific">Pocillopora damicornis</name>
    <name type="common">Cauliflower coral</name>
    <name type="synonym">Millepora damicornis</name>
    <dbReference type="NCBI Taxonomy" id="46731"/>
    <lineage>
        <taxon>Eukaryota</taxon>
        <taxon>Metazoa</taxon>
        <taxon>Cnidaria</taxon>
        <taxon>Anthozoa</taxon>
        <taxon>Hexacorallia</taxon>
        <taxon>Scleractinia</taxon>
        <taxon>Astrocoeniina</taxon>
        <taxon>Pocilloporidae</taxon>
        <taxon>Pocillopora</taxon>
    </lineage>
</organism>
<dbReference type="OrthoDB" id="5984372at2759"/>
<evidence type="ECO:0000313" key="2">
    <source>
        <dbReference type="EMBL" id="RMX60963.1"/>
    </source>
</evidence>
<evidence type="ECO:0000256" key="1">
    <source>
        <dbReference type="SAM" id="SignalP"/>
    </source>
</evidence>
<gene>
    <name evidence="2" type="ORF">pdam_00017405</name>
</gene>
<name>A0A3M6V4R6_POCDA</name>
<sequence length="208" mass="24169">MRRIMEVLYSLLIIFFMADTCCSQTCKNANWWHTFDREGWSYCDSENQYITGLWRNDNKGSNDGIYLIEHAKCCFAPYGVHAQDIPASCKKANWWKVLDGTNKWATCPDGYFMGGLYRTGKHHWLHNIEEARCCKPVGLPEKYADCYDENVWSSFDGKGLSECKRKGYYMAGIFRGECDKLYCLEKFKCCRMIEIEGTHNQADETGKE</sequence>
<keyword evidence="1" id="KW-0732">Signal</keyword>
<comment type="caution">
    <text evidence="2">The sequence shown here is derived from an EMBL/GenBank/DDBJ whole genome shotgun (WGS) entry which is preliminary data.</text>
</comment>
<protein>
    <submittedName>
        <fullName evidence="2">Uncharacterized protein</fullName>
    </submittedName>
</protein>
<reference evidence="2 3" key="1">
    <citation type="journal article" date="2018" name="Sci. Rep.">
        <title>Comparative analysis of the Pocillopora damicornis genome highlights role of immune system in coral evolution.</title>
        <authorList>
            <person name="Cunning R."/>
            <person name="Bay R.A."/>
            <person name="Gillette P."/>
            <person name="Baker A.C."/>
            <person name="Traylor-Knowles N."/>
        </authorList>
    </citation>
    <scope>NUCLEOTIDE SEQUENCE [LARGE SCALE GENOMIC DNA]</scope>
    <source>
        <strain evidence="2">RSMAS</strain>
        <tissue evidence="2">Whole animal</tissue>
    </source>
</reference>
<keyword evidence="3" id="KW-1185">Reference proteome</keyword>